<dbReference type="EMBL" id="JACEIK010005035">
    <property type="protein sequence ID" value="MCE0480563.1"/>
    <property type="molecule type" value="Genomic_DNA"/>
</dbReference>
<name>A0ABS8VLN6_DATST</name>
<dbReference type="Proteomes" id="UP000823775">
    <property type="component" value="Unassembled WGS sequence"/>
</dbReference>
<dbReference type="Pfam" id="PF13639">
    <property type="entry name" value="zf-RING_2"/>
    <property type="match status" value="1"/>
</dbReference>
<keyword evidence="2" id="KW-0808">Transferase</keyword>
<dbReference type="PROSITE" id="PS50089">
    <property type="entry name" value="ZF_RING_2"/>
    <property type="match status" value="1"/>
</dbReference>
<keyword evidence="5" id="KW-0131">Cell cycle</keyword>
<gene>
    <name evidence="8" type="ORF">HAX54_037532</name>
</gene>
<comment type="subcellular location">
    <subcellularLocation>
        <location evidence="1">Nucleus</location>
    </subcellularLocation>
</comment>
<dbReference type="Pfam" id="PF17979">
    <property type="entry name" value="zf-CRD"/>
    <property type="match status" value="1"/>
</dbReference>
<keyword evidence="9" id="KW-1185">Reference proteome</keyword>
<reference evidence="8 9" key="1">
    <citation type="journal article" date="2021" name="BMC Genomics">
        <title>Datura genome reveals duplications of psychoactive alkaloid biosynthetic genes and high mutation rate following tissue culture.</title>
        <authorList>
            <person name="Rajewski A."/>
            <person name="Carter-House D."/>
            <person name="Stajich J."/>
            <person name="Litt A."/>
        </authorList>
    </citation>
    <scope>NUCLEOTIDE SEQUENCE [LARGE SCALE GENOMIC DNA]</scope>
    <source>
        <strain evidence="8">AR-01</strain>
    </source>
</reference>
<dbReference type="SUPFAM" id="SSF57850">
    <property type="entry name" value="RING/U-box"/>
    <property type="match status" value="1"/>
</dbReference>
<keyword evidence="4" id="KW-0539">Nucleus</keyword>
<dbReference type="Gene3D" id="3.30.40.10">
    <property type="entry name" value="Zinc/RING finger domain, C3HC4 (zinc finger)"/>
    <property type="match status" value="1"/>
</dbReference>
<evidence type="ECO:0000256" key="4">
    <source>
        <dbReference type="ARBA" id="ARBA00023242"/>
    </source>
</evidence>
<dbReference type="SMART" id="SM00184">
    <property type="entry name" value="RING"/>
    <property type="match status" value="1"/>
</dbReference>
<dbReference type="InterPro" id="IPR001841">
    <property type="entry name" value="Znf_RING"/>
</dbReference>
<evidence type="ECO:0000256" key="5">
    <source>
        <dbReference type="ARBA" id="ARBA00023306"/>
    </source>
</evidence>
<keyword evidence="6" id="KW-0862">Zinc</keyword>
<dbReference type="PANTHER" id="PTHR16079">
    <property type="entry name" value="UBIQUITIN LIGASE PROTEIN CHFR"/>
    <property type="match status" value="1"/>
</dbReference>
<proteinExistence type="predicted"/>
<evidence type="ECO:0000256" key="6">
    <source>
        <dbReference type="PROSITE-ProRule" id="PRU00175"/>
    </source>
</evidence>
<keyword evidence="6" id="KW-0863">Zinc-finger</keyword>
<comment type="caution">
    <text evidence="8">The sequence shown here is derived from an EMBL/GenBank/DDBJ whole genome shotgun (WGS) entry which is preliminary data.</text>
</comment>
<dbReference type="Gene3D" id="3.30.40.140">
    <property type="match status" value="1"/>
</dbReference>
<evidence type="ECO:0000256" key="1">
    <source>
        <dbReference type="ARBA" id="ARBA00004123"/>
    </source>
</evidence>
<protein>
    <recommendedName>
        <fullName evidence="7">RING-type domain-containing protein</fullName>
    </recommendedName>
</protein>
<evidence type="ECO:0000256" key="3">
    <source>
        <dbReference type="ARBA" id="ARBA00022786"/>
    </source>
</evidence>
<organism evidence="8 9">
    <name type="scientific">Datura stramonium</name>
    <name type="common">Jimsonweed</name>
    <name type="synonym">Common thornapple</name>
    <dbReference type="NCBI Taxonomy" id="4076"/>
    <lineage>
        <taxon>Eukaryota</taxon>
        <taxon>Viridiplantae</taxon>
        <taxon>Streptophyta</taxon>
        <taxon>Embryophyta</taxon>
        <taxon>Tracheophyta</taxon>
        <taxon>Spermatophyta</taxon>
        <taxon>Magnoliopsida</taxon>
        <taxon>eudicotyledons</taxon>
        <taxon>Gunneridae</taxon>
        <taxon>Pentapetalae</taxon>
        <taxon>asterids</taxon>
        <taxon>lamiids</taxon>
        <taxon>Solanales</taxon>
        <taxon>Solanaceae</taxon>
        <taxon>Solanoideae</taxon>
        <taxon>Datureae</taxon>
        <taxon>Datura</taxon>
    </lineage>
</organism>
<evidence type="ECO:0000313" key="8">
    <source>
        <dbReference type="EMBL" id="MCE0480563.1"/>
    </source>
</evidence>
<dbReference type="InterPro" id="IPR013083">
    <property type="entry name" value="Znf_RING/FYVE/PHD"/>
</dbReference>
<evidence type="ECO:0000313" key="9">
    <source>
        <dbReference type="Proteomes" id="UP000823775"/>
    </source>
</evidence>
<sequence length="514" mass="59269">MEKGESSTAELPEDEVWAKLIPMDSRYSEIELRLKETVICSEVKNSSSGKQEWCKITRNVDIVSAVMQNKSSKEILVDETAVQDEDAAVIKCGSEILLGPRDEGYVKYRFEIMPTEESRRYIQVSLDVEYAKCCICLNIWHDVVTAAPCLHNFCNGCFSEWLRRSQERRSSVLCPQCRAVVQFVGRNHFLHNIEEDIMLADPSLKRSTEDIALLNSCASIKSPLVLSSRKSRRKRERSPSDAAESWEHSCPQCDTEFGGFQCNESTVHLQCQACGGMMPSRLNIGVQQHCLGCDRAFCAAYWHSQGVNRSNLHPLCSPETFKPIAERTISRIPSLAHEKNHYEQNITERCIRQMGRSLQDVVADWILKLDKREIDRTRMPLNHAEMITSRTPTCSECYDKLVSFLLYWYRITMIRHPLPSEEAQREDCWYGYACRTQHHNPEHAQKRNHVCRPTRGVYNAKLLYDNRQVSRVKEAKYEKINKMTKNYAHVDCTFDVWAVCSSVNEAQENDLEKF</sequence>
<keyword evidence="6" id="KW-0479">Metal-binding</keyword>
<feature type="domain" description="RING-type" evidence="7">
    <location>
        <begin position="133"/>
        <end position="178"/>
    </location>
</feature>
<dbReference type="InterPro" id="IPR040909">
    <property type="entry name" value="CHFR_Znf-CRD"/>
</dbReference>
<evidence type="ECO:0000259" key="7">
    <source>
        <dbReference type="PROSITE" id="PS50089"/>
    </source>
</evidence>
<evidence type="ECO:0000256" key="2">
    <source>
        <dbReference type="ARBA" id="ARBA00022679"/>
    </source>
</evidence>
<accession>A0ABS8VLN6</accession>
<keyword evidence="3" id="KW-0833">Ubl conjugation pathway</keyword>
<dbReference type="InterPro" id="IPR052256">
    <property type="entry name" value="E3_ubiquitin-ligase_CHFR"/>
</dbReference>
<dbReference type="PANTHER" id="PTHR16079:SF4">
    <property type="entry name" value="E3 UBIQUITIN-PROTEIN LIGASE CHFR"/>
    <property type="match status" value="1"/>
</dbReference>